<dbReference type="RefSeq" id="WP_009507057.1">
    <property type="nucleotide sequence ID" value="NZ_LIGK01000001.1"/>
</dbReference>
<dbReference type="EMBL" id="QLMG01000003">
    <property type="protein sequence ID" value="RAK21923.1"/>
    <property type="molecule type" value="Genomic_DNA"/>
</dbReference>
<proteinExistence type="predicted"/>
<dbReference type="AlphaFoldDB" id="A0A327YLT3"/>
<protein>
    <submittedName>
        <fullName evidence="1">Uncharacterized protein</fullName>
    </submittedName>
</protein>
<name>A0A327YLT3_9RHOB</name>
<dbReference type="Proteomes" id="UP000249165">
    <property type="component" value="Unassembled WGS sequence"/>
</dbReference>
<dbReference type="OrthoDB" id="7726846at2"/>
<reference evidence="1 2" key="1">
    <citation type="submission" date="2018-06" db="EMBL/GenBank/DDBJ databases">
        <title>Genomic Encyclopedia of Archaeal and Bacterial Type Strains, Phase II (KMG-II): from individual species to whole genera.</title>
        <authorList>
            <person name="Goeker M."/>
        </authorList>
    </citation>
    <scope>NUCLEOTIDE SEQUENCE [LARGE SCALE GENOMIC DNA]</scope>
    <source>
        <strain evidence="1 2">DSM 22011</strain>
    </source>
</reference>
<sequence length="79" mass="8735">MSLQLLVRHATFDDASFDSDAENRATAGLTLLQRWFEPQGAAHWLLYQVSDQPRAQGWLEKSAALGHAPADAHFLQTAS</sequence>
<organism evidence="1 2">
    <name type="scientific">Salipiger aestuarii</name>
    <dbReference type="NCBI Taxonomy" id="568098"/>
    <lineage>
        <taxon>Bacteria</taxon>
        <taxon>Pseudomonadati</taxon>
        <taxon>Pseudomonadota</taxon>
        <taxon>Alphaproteobacteria</taxon>
        <taxon>Rhodobacterales</taxon>
        <taxon>Roseobacteraceae</taxon>
        <taxon>Salipiger</taxon>
    </lineage>
</organism>
<keyword evidence="2" id="KW-1185">Reference proteome</keyword>
<evidence type="ECO:0000313" key="2">
    <source>
        <dbReference type="Proteomes" id="UP000249165"/>
    </source>
</evidence>
<comment type="caution">
    <text evidence="1">The sequence shown here is derived from an EMBL/GenBank/DDBJ whole genome shotgun (WGS) entry which is preliminary data.</text>
</comment>
<evidence type="ECO:0000313" key="1">
    <source>
        <dbReference type="EMBL" id="RAK21923.1"/>
    </source>
</evidence>
<accession>A0A327YLT3</accession>
<gene>
    <name evidence="1" type="ORF">ATI53_100379</name>
</gene>